<dbReference type="Proteomes" id="UP001141183">
    <property type="component" value="Unassembled WGS sequence"/>
</dbReference>
<proteinExistence type="predicted"/>
<protein>
    <submittedName>
        <fullName evidence="2">Uncharacterized protein</fullName>
    </submittedName>
</protein>
<gene>
    <name evidence="2" type="ORF">NE398_02505</name>
</gene>
<keyword evidence="3" id="KW-1185">Reference proteome</keyword>
<feature type="transmembrane region" description="Helical" evidence="1">
    <location>
        <begin position="55"/>
        <end position="73"/>
    </location>
</feature>
<feature type="transmembrane region" description="Helical" evidence="1">
    <location>
        <begin position="27"/>
        <end position="49"/>
    </location>
</feature>
<evidence type="ECO:0000313" key="2">
    <source>
        <dbReference type="EMBL" id="MDC4239043.1"/>
    </source>
</evidence>
<dbReference type="AlphaFoldDB" id="A0A9X3XH07"/>
<name>A0A9X3XH07_9CLOT</name>
<evidence type="ECO:0000313" key="3">
    <source>
        <dbReference type="Proteomes" id="UP001141183"/>
    </source>
</evidence>
<dbReference type="EMBL" id="JAMRYU010000002">
    <property type="protein sequence ID" value="MDC4239043.1"/>
    <property type="molecule type" value="Genomic_DNA"/>
</dbReference>
<evidence type="ECO:0000256" key="1">
    <source>
        <dbReference type="SAM" id="Phobius"/>
    </source>
</evidence>
<accession>A0A9X3XH07</accession>
<organism evidence="2 3">
    <name type="scientific">Clostridium tertium</name>
    <dbReference type="NCBI Taxonomy" id="1559"/>
    <lineage>
        <taxon>Bacteria</taxon>
        <taxon>Bacillati</taxon>
        <taxon>Bacillota</taxon>
        <taxon>Clostridia</taxon>
        <taxon>Eubacteriales</taxon>
        <taxon>Clostridiaceae</taxon>
        <taxon>Clostridium</taxon>
    </lineage>
</organism>
<sequence>MTSRLHFNSIKISSKIEYNILLKKLKIFLWIGPVFDFTVFILFFCIGVSNVKYSYLALISLIHLSITTLNFFNSDGKYAIGAKEDSRIAFELVRSFTICGNGEIPYESKRILTDTHMEIADGITLEKFDVNDLWNFLNNISFFTNSLLSFLNKDLLIIHPSTLNFFENLINDFDDIKKYDYRQVEKTSIAIIYYFISKKLKEKTFYPDDDIINKVYAGCNSIYFRKLFDLYFNSNNDNIEYLIDKKNMPNYISHCEGYNKLLINIINLYKNTLI</sequence>
<keyword evidence="1" id="KW-0472">Membrane</keyword>
<keyword evidence="1" id="KW-1133">Transmembrane helix</keyword>
<comment type="caution">
    <text evidence="2">The sequence shown here is derived from an EMBL/GenBank/DDBJ whole genome shotgun (WGS) entry which is preliminary data.</text>
</comment>
<reference evidence="2" key="1">
    <citation type="submission" date="2022-05" db="EMBL/GenBank/DDBJ databases">
        <title>Draft genome sequence of Clostridium tertium strain CP3 isolated from Peru.</title>
        <authorList>
            <person name="Hurtado R."/>
            <person name="Lima L."/>
            <person name="Sousa T."/>
            <person name="Jaiswal A.K."/>
            <person name="Tiwari S."/>
            <person name="Maturrano L."/>
            <person name="Brenig B."/>
            <person name="Azevedo V."/>
        </authorList>
    </citation>
    <scope>NUCLEOTIDE SEQUENCE</scope>
    <source>
        <strain evidence="2">CP3</strain>
    </source>
</reference>
<keyword evidence="1" id="KW-0812">Transmembrane</keyword>